<organism evidence="1 2">
    <name type="scientific">Clavispora lusitaniae</name>
    <name type="common">Candida lusitaniae</name>
    <dbReference type="NCBI Taxonomy" id="36911"/>
    <lineage>
        <taxon>Eukaryota</taxon>
        <taxon>Fungi</taxon>
        <taxon>Dikarya</taxon>
        <taxon>Ascomycota</taxon>
        <taxon>Saccharomycotina</taxon>
        <taxon>Pichiomycetes</taxon>
        <taxon>Metschnikowiaceae</taxon>
        <taxon>Clavispora</taxon>
    </lineage>
</organism>
<evidence type="ECO:0000313" key="1">
    <source>
        <dbReference type="EMBL" id="QFZ25409.1"/>
    </source>
</evidence>
<name>A0ACD0WD06_CLALS</name>
<reference evidence="2" key="1">
    <citation type="journal article" date="2019" name="MBio">
        <title>Comparative genomics for the elucidation of multidrug resistance (MDR) in Candida lusitaniae.</title>
        <authorList>
            <person name="Kannan A."/>
            <person name="Asner S.A."/>
            <person name="Trachsel E."/>
            <person name="Kelly S."/>
            <person name="Parker J."/>
            <person name="Sanglard D."/>
        </authorList>
    </citation>
    <scope>NUCLEOTIDE SEQUENCE [LARGE SCALE GENOMIC DNA]</scope>
    <source>
        <strain evidence="2">P1</strain>
    </source>
</reference>
<gene>
    <name evidence="1" type="ORF">EJF14_10504</name>
</gene>
<protein>
    <submittedName>
        <fullName evidence="1">Uncharacterized protein</fullName>
    </submittedName>
</protein>
<accession>A0ACD0WD06</accession>
<evidence type="ECO:0000313" key="2">
    <source>
        <dbReference type="Proteomes" id="UP000326582"/>
    </source>
</evidence>
<dbReference type="Proteomes" id="UP000326582">
    <property type="component" value="Chromosome 1"/>
</dbReference>
<dbReference type="EMBL" id="CP038484">
    <property type="protein sequence ID" value="QFZ25409.1"/>
    <property type="molecule type" value="Genomic_DNA"/>
</dbReference>
<proteinExistence type="predicted"/>
<sequence length="688" mass="78756">MRFAGCSRRFFSGSARKHLHLLNTSARPRMSLRQSLNFFDSPESKMFLQFLKSPSHLIFVASNVAILAHLQFYSTVRKKQRIEEFLLQMEELENYIDLINDLDAENEEIQRQIASLKRLQNRESSPAPFSENSRQTNSEPSILAQKNDVSLATQIQHSRQFLKQRQVYVSTFSQPENIARLFPQSDSRVEEHEEHPGKLAYSSSIQSSLMALSNQLVKSFLVELNLRHSFHDFELEQALSDDSFLLHHDLFALMKNDEEKKELIAKLLALRSESQGSARNFLEKLSPDAVAEMSDNFKHSDAFKSKESRRYDFYHYKSGHYLNYENSDTVSSIQAFSSPQFLTNTVSSSEYIRRFEQIFASYETSNAPFKHMALALELAQALSSGGSSIPTYSVFRYLLDHLGNAGLYNYQSLVYDILPSFDMRQTALADSSKSSEFASRNASHFAHLIEEDPDFLGSLIAYQVPRKDVAAFRQLLKYLQVMPTQNKLHASLIPAFMKSHAEEQDLRSSEEILLPQDKTPRYISLATMASAFKACVELKQYSLLDTLINKLVYNSIETPEGTKILLSESGRSHTAEFECQDIFSEPILLSLGRAYMETKDAARAKWLLPHLNHFTSRKSSAPLLEMERNLVEMSADHRRAKTVFEKRVGKKPEPVRRPERRLNPENMRTSATKYETEAHARPSVSVMA</sequence>
<keyword evidence="2" id="KW-1185">Reference proteome</keyword>